<dbReference type="GO" id="GO:0016887">
    <property type="term" value="F:ATP hydrolysis activity"/>
    <property type="evidence" value="ECO:0007669"/>
    <property type="project" value="InterPro"/>
</dbReference>
<accession>A0A3G3K4L9</accession>
<dbReference type="Gene3D" id="3.40.50.300">
    <property type="entry name" value="P-loop containing nucleotide triphosphate hydrolases"/>
    <property type="match status" value="1"/>
</dbReference>
<reference evidence="2 3" key="1">
    <citation type="submission" date="2018-10" db="EMBL/GenBank/DDBJ databases">
        <title>Genome Sequence of Cohnella sp.</title>
        <authorList>
            <person name="Srinivasan S."/>
            <person name="Kim M.K."/>
        </authorList>
    </citation>
    <scope>NUCLEOTIDE SEQUENCE [LARGE SCALE GENOMIC DNA]</scope>
    <source>
        <strain evidence="2 3">18JY8-7</strain>
    </source>
</reference>
<proteinExistence type="predicted"/>
<keyword evidence="2" id="KW-0547">Nucleotide-binding</keyword>
<protein>
    <submittedName>
        <fullName evidence="2">ATP-binding protein</fullName>
    </submittedName>
</protein>
<sequence>MLLEFRTRNFKSFQDELVFSMTPAPKQKGLDYSILKEKIGIKLHKGLSSAVIYGPNASGKTNIIGAMDVMKNIVLRGHIRNVDNKSHANPASTQLEYIPNKDNLNKVPVDFGIKFIDKGYLIEYKLSLDLGRFLDDEYKRRVLSEVLYVDEKVIFSRDKAEIEFPKAPEFIKKFIDGFDRNDARVAIKLVQKNLNREELFLMNGFKNMFSSSLVSIISNWFEDKFMVFCRADSLQVKPSNSKKATLYLSNVVNQAARIFGVNSNALGYLENDDDSEPKLVSLVGGDEGNRHVQAEDFESFGTIRFVNMFPIVRNALLLGGTLIVDEFDASIHPIALMSLVNVFHNDELNKKNAQLIFNTHNPIFLNSNLFRRDEIKFVERDEVTFCSNHYSLSDFGTSGREGVRNGGDYMKNYFVNQYGAIKDIDFTSVIESLWESRGELIQDATDQEE</sequence>
<dbReference type="AlphaFoldDB" id="A0A3G3K4L9"/>
<dbReference type="InterPro" id="IPR003959">
    <property type="entry name" value="ATPase_AAA_core"/>
</dbReference>
<dbReference type="Pfam" id="PF13304">
    <property type="entry name" value="AAA_21"/>
    <property type="match status" value="1"/>
</dbReference>
<dbReference type="Proteomes" id="UP000269097">
    <property type="component" value="Chromosome"/>
</dbReference>
<dbReference type="GO" id="GO:0005524">
    <property type="term" value="F:ATP binding"/>
    <property type="evidence" value="ECO:0007669"/>
    <property type="project" value="UniProtKB-KW"/>
</dbReference>
<evidence type="ECO:0000313" key="2">
    <source>
        <dbReference type="EMBL" id="AYQ75382.1"/>
    </source>
</evidence>
<dbReference type="KEGG" id="coh:EAV92_24260"/>
<gene>
    <name evidence="2" type="ORF">EAV92_24260</name>
</gene>
<keyword evidence="2" id="KW-0067">ATP-binding</keyword>
<dbReference type="PANTHER" id="PTHR40396:SF1">
    <property type="entry name" value="ATPASE AAA-TYPE CORE DOMAIN-CONTAINING PROTEIN"/>
    <property type="match status" value="1"/>
</dbReference>
<feature type="domain" description="ATPase AAA-type core" evidence="1">
    <location>
        <begin position="50"/>
        <end position="365"/>
    </location>
</feature>
<name>A0A3G3K4L9_9BACL</name>
<dbReference type="InterPro" id="IPR027417">
    <property type="entry name" value="P-loop_NTPase"/>
</dbReference>
<evidence type="ECO:0000313" key="3">
    <source>
        <dbReference type="Proteomes" id="UP000269097"/>
    </source>
</evidence>
<organism evidence="2 3">
    <name type="scientific">Cohnella candidum</name>
    <dbReference type="NCBI Taxonomy" id="2674991"/>
    <lineage>
        <taxon>Bacteria</taxon>
        <taxon>Bacillati</taxon>
        <taxon>Bacillota</taxon>
        <taxon>Bacilli</taxon>
        <taxon>Bacillales</taxon>
        <taxon>Paenibacillaceae</taxon>
        <taxon>Cohnella</taxon>
    </lineage>
</organism>
<dbReference type="PANTHER" id="PTHR40396">
    <property type="entry name" value="ATPASE-LIKE PROTEIN"/>
    <property type="match status" value="1"/>
</dbReference>
<dbReference type="SUPFAM" id="SSF52540">
    <property type="entry name" value="P-loop containing nucleoside triphosphate hydrolases"/>
    <property type="match status" value="1"/>
</dbReference>
<dbReference type="RefSeq" id="WP_123043463.1">
    <property type="nucleotide sequence ID" value="NZ_CP033433.1"/>
</dbReference>
<keyword evidence="3" id="KW-1185">Reference proteome</keyword>
<dbReference type="EMBL" id="CP033433">
    <property type="protein sequence ID" value="AYQ75382.1"/>
    <property type="molecule type" value="Genomic_DNA"/>
</dbReference>
<evidence type="ECO:0000259" key="1">
    <source>
        <dbReference type="Pfam" id="PF13304"/>
    </source>
</evidence>